<dbReference type="PANTHER" id="PTHR22767">
    <property type="entry name" value="N-TERMINAL ACETYLTRANSFERASE-RELATED"/>
    <property type="match status" value="1"/>
</dbReference>
<dbReference type="OrthoDB" id="1874341at2759"/>
<keyword evidence="3" id="KW-1185">Reference proteome</keyword>
<dbReference type="EMBL" id="KV454015">
    <property type="protein sequence ID" value="ODV94997.1"/>
    <property type="molecule type" value="Genomic_DNA"/>
</dbReference>
<sequence>MSDNRNNELIFNAIDAGSYKSAQALCSKQMKRYPNSSYYYALNNYILLLNGSKEEAIRNSKELMAKIPSDLSTLELLNLIFKKVGLYNESIEVYENACKKYSSLNLIQSWFDLSLKNFDILSLQKSSMALVQKGDNSTNGLKLWCSLNLLIASGLEKLTKNQKYLFPKLGLKMIEDCKPLKNSQEYYIYVSLLMKNGHFQQAADVIKEFLNQERDLELQLILLKSLNDAENWNELFDICDSFLNVHRIDDWNVWSNLIKAASNLGKLDQTLKIIDNFPIASRNRQLAYLELIKHNQQLDHLERYFESYLDIFGTKLCCFPDLKPFLLILESEKFMNILAKQISSRKIEEVLQMQRKPTDNDLILMVNYMKFKFYLHQDKLTNFEFLQENLTYYKATKYLLNVKEKTDYFAGDEFLLIGVQIIIALSKQDEISELFKCIVILEKAVERDVHEYHLRLWLVQLYSALNCYSLARLHYDSLKIKFIQQDTLSHYIFTRISSLQPSAGALKDLTKSQAVYDNSDFETSYFLQKTYEKQSFSKTNGFLEFGLRFSNSLAKYLNYYEMYKINKHNKQTNVNAILDKLRISYKLSKDSSQELQRSLDLDEKLSDNRDFKILWDCSILDSIEVVDKVIKIGPLQTCIYLRTMLSKEFLILGDEQQDNSQIYLQNIEQALKVNNNFTEVELWQLRVIRELAIFVLQNESSSLLKLESLINNFLNQFLSVDNATTLMTWRLNHNFINVYDTFKSIQSFQQVYKKQINKEANKKISDLNKKLIDKLRDNSVLIKAKRSEVTKDLKLTIKNWFLNNPKIDFEITESFIEGIFQSIKESSESSVGILRKL</sequence>
<dbReference type="Gene3D" id="1.25.40.10">
    <property type="entry name" value="Tetratricopeptide repeat domain"/>
    <property type="match status" value="1"/>
</dbReference>
<dbReference type="InterPro" id="IPR019183">
    <property type="entry name" value="NAA25_NatB_aux_su"/>
</dbReference>
<evidence type="ECO:0000256" key="1">
    <source>
        <dbReference type="ARBA" id="ARBA00006298"/>
    </source>
</evidence>
<dbReference type="PANTHER" id="PTHR22767:SF3">
    <property type="entry name" value="N-ALPHA-ACETYLTRANSFERASE 25, NATB AUXILIARY SUBUNIT"/>
    <property type="match status" value="1"/>
</dbReference>
<evidence type="ECO:0000313" key="2">
    <source>
        <dbReference type="EMBL" id="ODV94997.1"/>
    </source>
</evidence>
<dbReference type="STRING" id="669874.A0A1E4TTD2"/>
<dbReference type="AlphaFoldDB" id="A0A1E4TTD2"/>
<comment type="similarity">
    <text evidence="1">Belongs to the MDM20/NAA25 family.</text>
</comment>
<dbReference type="GO" id="GO:0031416">
    <property type="term" value="C:NatB complex"/>
    <property type="evidence" value="ECO:0007669"/>
    <property type="project" value="TreeGrafter"/>
</dbReference>
<accession>A0A1E4TTD2</accession>
<name>A0A1E4TTD2_PACTA</name>
<dbReference type="Pfam" id="PF09797">
    <property type="entry name" value="NatB_MDM20"/>
    <property type="match status" value="1"/>
</dbReference>
<evidence type="ECO:0000313" key="3">
    <source>
        <dbReference type="Proteomes" id="UP000094236"/>
    </source>
</evidence>
<gene>
    <name evidence="2" type="ORF">PACTADRAFT_50835</name>
</gene>
<evidence type="ECO:0008006" key="4">
    <source>
        <dbReference type="Google" id="ProtNLM"/>
    </source>
</evidence>
<reference evidence="3" key="1">
    <citation type="submission" date="2016-05" db="EMBL/GenBank/DDBJ databases">
        <title>Comparative genomics of biotechnologically important yeasts.</title>
        <authorList>
            <consortium name="DOE Joint Genome Institute"/>
            <person name="Riley R."/>
            <person name="Haridas S."/>
            <person name="Wolfe K.H."/>
            <person name="Lopes M.R."/>
            <person name="Hittinger C.T."/>
            <person name="Goker M."/>
            <person name="Salamov A."/>
            <person name="Wisecaver J."/>
            <person name="Long T.M."/>
            <person name="Aerts A.L."/>
            <person name="Barry K."/>
            <person name="Choi C."/>
            <person name="Clum A."/>
            <person name="Coughlan A.Y."/>
            <person name="Deshpande S."/>
            <person name="Douglass A.P."/>
            <person name="Hanson S.J."/>
            <person name="Klenk H.-P."/>
            <person name="Labutti K."/>
            <person name="Lapidus A."/>
            <person name="Lindquist E."/>
            <person name="Lipzen A."/>
            <person name="Meier-Kolthoff J.P."/>
            <person name="Ohm R.A."/>
            <person name="Otillar R.P."/>
            <person name="Pangilinan J."/>
            <person name="Peng Y."/>
            <person name="Rokas A."/>
            <person name="Rosa C.A."/>
            <person name="Scheuner C."/>
            <person name="Sibirny A.A."/>
            <person name="Slot J.C."/>
            <person name="Stielow J.B."/>
            <person name="Sun H."/>
            <person name="Kurtzman C.P."/>
            <person name="Blackwell M."/>
            <person name="Grigoriev I.V."/>
            <person name="Jeffries T.W."/>
        </authorList>
    </citation>
    <scope>NUCLEOTIDE SEQUENCE [LARGE SCALE GENOMIC DNA]</scope>
    <source>
        <strain evidence="3">NRRL Y-2460</strain>
    </source>
</reference>
<dbReference type="SUPFAM" id="SSF48452">
    <property type="entry name" value="TPR-like"/>
    <property type="match status" value="1"/>
</dbReference>
<proteinExistence type="inferred from homology"/>
<organism evidence="2 3">
    <name type="scientific">Pachysolen tannophilus NRRL Y-2460</name>
    <dbReference type="NCBI Taxonomy" id="669874"/>
    <lineage>
        <taxon>Eukaryota</taxon>
        <taxon>Fungi</taxon>
        <taxon>Dikarya</taxon>
        <taxon>Ascomycota</taxon>
        <taxon>Saccharomycotina</taxon>
        <taxon>Pichiomycetes</taxon>
        <taxon>Pachysolenaceae</taxon>
        <taxon>Pachysolen</taxon>
    </lineage>
</organism>
<protein>
    <recommendedName>
        <fullName evidence="4">N-terminal acetyltransferase B complex subunit MDM20</fullName>
    </recommendedName>
</protein>
<dbReference type="Proteomes" id="UP000094236">
    <property type="component" value="Unassembled WGS sequence"/>
</dbReference>
<dbReference type="InterPro" id="IPR011990">
    <property type="entry name" value="TPR-like_helical_dom_sf"/>
</dbReference>